<name>A0ACB5TLS2_AMBMO</name>
<dbReference type="Proteomes" id="UP001165064">
    <property type="component" value="Unassembled WGS sequence"/>
</dbReference>
<evidence type="ECO:0000313" key="1">
    <source>
        <dbReference type="EMBL" id="GME89889.1"/>
    </source>
</evidence>
<gene>
    <name evidence="1" type="ORF">Amon02_000860100</name>
</gene>
<proteinExistence type="predicted"/>
<reference evidence="1" key="1">
    <citation type="submission" date="2023-04" db="EMBL/GenBank/DDBJ databases">
        <title>Ambrosiozyma monospora NBRC 10751.</title>
        <authorList>
            <person name="Ichikawa N."/>
            <person name="Sato H."/>
            <person name="Tonouchi N."/>
        </authorList>
    </citation>
    <scope>NUCLEOTIDE SEQUENCE</scope>
    <source>
        <strain evidence="1">NBRC 10751</strain>
    </source>
</reference>
<organism evidence="1 2">
    <name type="scientific">Ambrosiozyma monospora</name>
    <name type="common">Yeast</name>
    <name type="synonym">Endomycopsis monosporus</name>
    <dbReference type="NCBI Taxonomy" id="43982"/>
    <lineage>
        <taxon>Eukaryota</taxon>
        <taxon>Fungi</taxon>
        <taxon>Dikarya</taxon>
        <taxon>Ascomycota</taxon>
        <taxon>Saccharomycotina</taxon>
        <taxon>Pichiomycetes</taxon>
        <taxon>Pichiales</taxon>
        <taxon>Pichiaceae</taxon>
        <taxon>Ambrosiozyma</taxon>
    </lineage>
</organism>
<evidence type="ECO:0000313" key="2">
    <source>
        <dbReference type="Proteomes" id="UP001165064"/>
    </source>
</evidence>
<accession>A0ACB5TLS2</accession>
<comment type="caution">
    <text evidence="1">The sequence shown here is derived from an EMBL/GenBank/DDBJ whole genome shotgun (WGS) entry which is preliminary data.</text>
</comment>
<protein>
    <submittedName>
        <fullName evidence="1">Unnamed protein product</fullName>
    </submittedName>
</protein>
<keyword evidence="2" id="KW-1185">Reference proteome</keyword>
<dbReference type="EMBL" id="BSXS01007695">
    <property type="protein sequence ID" value="GME89889.1"/>
    <property type="molecule type" value="Genomic_DNA"/>
</dbReference>
<sequence>MIKSETINSIPNIPNTSPTSTTSPSLDHHQLNRDAFGRGTSISTTTSTVLEPVSMQATDTMLSTMTTMTADDVSNTSASASASEFSPTLGSVPIQESPSILHSVGRGAGVSVGRRGRSQDASPSRGSSLQYQYQQHGQQQQGQLHQQQQQQQHSTGNSKVHLAISDTSLSALLNPLPPMSSLSSTSVSPSHDPISLVPGPLNTPNHHNLQSHQIQNHNLNHQNSIQSQDMQQNNIQSQHIQHTTHNRGILTPPSSHATTTGSGFGSGSGSGSTSVSGGRDTVGGMDVIMQDVDDRPLEFRARSRSIALSSSVNQFNYPSSSVGAGGVHHQDGDTITINPGNGVGVGDVSGSVFHGGSSNGTPGSPVVQTPNGTAIATTTGAVNSFHNQNKQQQQQQFGNQVQQQQHQPSLYYDGSTRDHINSNNSNNSNNNTTTTTINPHTNVEISTQNTPEVLSTASDILSNDNTSNRHFESRIANDEYAKLTDLIATNHPSPSNDTDGDSSSGGNGFWDNMSEDELIQLTGNTRD</sequence>